<dbReference type="PANTHER" id="PTHR10961">
    <property type="entry name" value="PEROXISOMAL SARCOSINE OXIDASE"/>
    <property type="match status" value="1"/>
</dbReference>
<dbReference type="SUPFAM" id="SSF54373">
    <property type="entry name" value="FAD-linked reductases, C-terminal domain"/>
    <property type="match status" value="1"/>
</dbReference>
<dbReference type="OrthoDB" id="9806452at2"/>
<keyword evidence="3" id="KW-0274">FAD</keyword>
<reference evidence="6 7" key="1">
    <citation type="submission" date="2019-03" db="EMBL/GenBank/DDBJ databases">
        <title>Genomic Encyclopedia of Type Strains, Phase IV (KMG-IV): sequencing the most valuable type-strain genomes for metagenomic binning, comparative biology and taxonomic classification.</title>
        <authorList>
            <person name="Goeker M."/>
        </authorList>
    </citation>
    <scope>NUCLEOTIDE SEQUENCE [LARGE SCALE GENOMIC DNA]</scope>
    <source>
        <strain evidence="6 7">DSM 45765</strain>
    </source>
</reference>
<evidence type="ECO:0000313" key="7">
    <source>
        <dbReference type="Proteomes" id="UP000294911"/>
    </source>
</evidence>
<dbReference type="InterPro" id="IPR045170">
    <property type="entry name" value="MTOX"/>
</dbReference>
<dbReference type="Gene3D" id="3.50.50.60">
    <property type="entry name" value="FAD/NAD(P)-binding domain"/>
    <property type="match status" value="1"/>
</dbReference>
<dbReference type="EMBL" id="SLXQ01000012">
    <property type="protein sequence ID" value="TCP47273.1"/>
    <property type="molecule type" value="Genomic_DNA"/>
</dbReference>
<evidence type="ECO:0000256" key="1">
    <source>
        <dbReference type="ARBA" id="ARBA00001974"/>
    </source>
</evidence>
<accession>A0A4R2QDX1</accession>
<dbReference type="NCBIfam" id="NF008425">
    <property type="entry name" value="PRK11259.1"/>
    <property type="match status" value="1"/>
</dbReference>
<dbReference type="PANTHER" id="PTHR10961:SF7">
    <property type="entry name" value="FAD DEPENDENT OXIDOREDUCTASE DOMAIN-CONTAINING PROTEIN"/>
    <property type="match status" value="1"/>
</dbReference>
<dbReference type="GO" id="GO:0050660">
    <property type="term" value="F:flavin adenine dinucleotide binding"/>
    <property type="evidence" value="ECO:0007669"/>
    <property type="project" value="InterPro"/>
</dbReference>
<keyword evidence="2" id="KW-0285">Flavoprotein</keyword>
<organism evidence="6 7">
    <name type="scientific">Tamaricihabitans halophyticus</name>
    <dbReference type="NCBI Taxonomy" id="1262583"/>
    <lineage>
        <taxon>Bacteria</taxon>
        <taxon>Bacillati</taxon>
        <taxon>Actinomycetota</taxon>
        <taxon>Actinomycetes</taxon>
        <taxon>Pseudonocardiales</taxon>
        <taxon>Pseudonocardiaceae</taxon>
        <taxon>Tamaricihabitans</taxon>
    </lineage>
</organism>
<keyword evidence="7" id="KW-1185">Reference proteome</keyword>
<gene>
    <name evidence="6" type="ORF">EV191_11267</name>
</gene>
<dbReference type="Proteomes" id="UP000294911">
    <property type="component" value="Unassembled WGS sequence"/>
</dbReference>
<dbReference type="SUPFAM" id="SSF51905">
    <property type="entry name" value="FAD/NAD(P)-binding domain"/>
    <property type="match status" value="1"/>
</dbReference>
<evidence type="ECO:0000256" key="4">
    <source>
        <dbReference type="ARBA" id="ARBA00023002"/>
    </source>
</evidence>
<sequence length="394" mass="43603">MRTGYDHIVIGAGVLGTATAYWLARSGATNILVLEQFELGHDKGASEDHSRVIRHVYDDPIYTALTHTMFDHWSDLEYETGLKLVTKTGGLSLVPAGSPGQSEVDDCKLAMAQAHIPYEELDAAEIRRRWPQWTIDDDVTGLFQVDGGILDIRTACAAQIARARARGVEFLPNTTVSELDSAGDRVTVTTDRGTFTAGNVVVCTASWTERLLPSLGLGWHMTLTQEQVSYFATPHLRDFAPDRFPQWSWFGGPERLYYGMPIYGEVAVKVSRDMSGRFISSDERSYTPLPEETELYRTFLRTHLPDAVGPELVSKTCVYDLPPDGNFILDRVPGHPRITIGIGAGHAAKFGNLLGHILSDITLHGATSFPVEPFRADRLALTDPSYIPKFRHSN</sequence>
<proteinExistence type="predicted"/>
<comment type="cofactor">
    <cofactor evidence="1">
        <name>FAD</name>
        <dbReference type="ChEBI" id="CHEBI:57692"/>
    </cofactor>
</comment>
<name>A0A4R2QDX1_9PSEU</name>
<dbReference type="RefSeq" id="WP_132879219.1">
    <property type="nucleotide sequence ID" value="NZ_SLXQ01000012.1"/>
</dbReference>
<dbReference type="InterPro" id="IPR006076">
    <property type="entry name" value="FAD-dep_OxRdtase"/>
</dbReference>
<dbReference type="GO" id="GO:0008115">
    <property type="term" value="F:sarcosine oxidase activity"/>
    <property type="evidence" value="ECO:0007669"/>
    <property type="project" value="TreeGrafter"/>
</dbReference>
<evidence type="ECO:0000256" key="3">
    <source>
        <dbReference type="ARBA" id="ARBA00022827"/>
    </source>
</evidence>
<evidence type="ECO:0000259" key="5">
    <source>
        <dbReference type="Pfam" id="PF01266"/>
    </source>
</evidence>
<evidence type="ECO:0000313" key="6">
    <source>
        <dbReference type="EMBL" id="TCP47273.1"/>
    </source>
</evidence>
<protein>
    <submittedName>
        <fullName evidence="6">Sarcosine oxidase</fullName>
    </submittedName>
</protein>
<dbReference type="Gene3D" id="3.30.9.10">
    <property type="entry name" value="D-Amino Acid Oxidase, subunit A, domain 2"/>
    <property type="match status" value="1"/>
</dbReference>
<dbReference type="InterPro" id="IPR036188">
    <property type="entry name" value="FAD/NAD-bd_sf"/>
</dbReference>
<comment type="caution">
    <text evidence="6">The sequence shown here is derived from an EMBL/GenBank/DDBJ whole genome shotgun (WGS) entry which is preliminary data.</text>
</comment>
<dbReference type="AlphaFoldDB" id="A0A4R2QDX1"/>
<feature type="domain" description="FAD dependent oxidoreductase" evidence="5">
    <location>
        <begin position="6"/>
        <end position="360"/>
    </location>
</feature>
<keyword evidence="4" id="KW-0560">Oxidoreductase</keyword>
<dbReference type="Pfam" id="PF01266">
    <property type="entry name" value="DAO"/>
    <property type="match status" value="1"/>
</dbReference>
<evidence type="ECO:0000256" key="2">
    <source>
        <dbReference type="ARBA" id="ARBA00022630"/>
    </source>
</evidence>